<proteinExistence type="predicted"/>
<keyword evidence="3" id="KW-1185">Reference proteome</keyword>
<name>A0A812BCX4_ACAPH</name>
<feature type="transmembrane region" description="Helical" evidence="1">
    <location>
        <begin position="103"/>
        <end position="123"/>
    </location>
</feature>
<dbReference type="AlphaFoldDB" id="A0A812BCX4"/>
<evidence type="ECO:0000313" key="2">
    <source>
        <dbReference type="EMBL" id="CAE1176902.1"/>
    </source>
</evidence>
<sequence length="175" mass="19772">MSLSLSLSLSLSPECSAPNSLSKTFPEEKKIFSGSLCQLAEFPLSFLSHSYSPSHIYFSPPLSSPFFLSPFNIKTFFSFHSLLFSFFLLFFFLEIILNAHGDYCLFIAIMQIGISYKSLSLAIFRYLSLSFFFPLFLFLSASLIGILATPKINKMVDKIYSLHLLYSDNFGLISV</sequence>
<dbReference type="Proteomes" id="UP000597762">
    <property type="component" value="Unassembled WGS sequence"/>
</dbReference>
<feature type="transmembrane region" description="Helical" evidence="1">
    <location>
        <begin position="129"/>
        <end position="148"/>
    </location>
</feature>
<protein>
    <submittedName>
        <fullName evidence="2">Uncharacterized protein</fullName>
    </submittedName>
</protein>
<evidence type="ECO:0000256" key="1">
    <source>
        <dbReference type="SAM" id="Phobius"/>
    </source>
</evidence>
<gene>
    <name evidence="2" type="ORF">SPHA_14385</name>
</gene>
<keyword evidence="1" id="KW-0472">Membrane</keyword>
<evidence type="ECO:0000313" key="3">
    <source>
        <dbReference type="Proteomes" id="UP000597762"/>
    </source>
</evidence>
<organism evidence="2 3">
    <name type="scientific">Acanthosepion pharaonis</name>
    <name type="common">Pharaoh cuttlefish</name>
    <name type="synonym">Sepia pharaonis</name>
    <dbReference type="NCBI Taxonomy" id="158019"/>
    <lineage>
        <taxon>Eukaryota</taxon>
        <taxon>Metazoa</taxon>
        <taxon>Spiralia</taxon>
        <taxon>Lophotrochozoa</taxon>
        <taxon>Mollusca</taxon>
        <taxon>Cephalopoda</taxon>
        <taxon>Coleoidea</taxon>
        <taxon>Decapodiformes</taxon>
        <taxon>Sepiida</taxon>
        <taxon>Sepiina</taxon>
        <taxon>Sepiidae</taxon>
        <taxon>Acanthosepion</taxon>
    </lineage>
</organism>
<comment type="caution">
    <text evidence="2">The sequence shown here is derived from an EMBL/GenBank/DDBJ whole genome shotgun (WGS) entry which is preliminary data.</text>
</comment>
<accession>A0A812BCX4</accession>
<reference evidence="2" key="1">
    <citation type="submission" date="2021-01" db="EMBL/GenBank/DDBJ databases">
        <authorList>
            <person name="Li R."/>
            <person name="Bekaert M."/>
        </authorList>
    </citation>
    <scope>NUCLEOTIDE SEQUENCE</scope>
    <source>
        <strain evidence="2">Farmed</strain>
    </source>
</reference>
<keyword evidence="1" id="KW-1133">Transmembrane helix</keyword>
<dbReference type="EMBL" id="CAHIKZ030000491">
    <property type="protein sequence ID" value="CAE1176902.1"/>
    <property type="molecule type" value="Genomic_DNA"/>
</dbReference>
<feature type="transmembrane region" description="Helical" evidence="1">
    <location>
        <begin position="76"/>
        <end position="96"/>
    </location>
</feature>
<keyword evidence="1" id="KW-0812">Transmembrane</keyword>